<dbReference type="GO" id="GO:0003824">
    <property type="term" value="F:catalytic activity"/>
    <property type="evidence" value="ECO:0007669"/>
    <property type="project" value="InterPro"/>
</dbReference>
<organism evidence="5 6">
    <name type="scientific">Candidatus Dojkabacteria bacterium</name>
    <dbReference type="NCBI Taxonomy" id="2099670"/>
    <lineage>
        <taxon>Bacteria</taxon>
        <taxon>Candidatus Dojkabacteria</taxon>
    </lineage>
</organism>
<dbReference type="GO" id="GO:0051536">
    <property type="term" value="F:iron-sulfur cluster binding"/>
    <property type="evidence" value="ECO:0007669"/>
    <property type="project" value="UniProtKB-KW"/>
</dbReference>
<keyword evidence="4" id="KW-0411">Iron-sulfur</keyword>
<gene>
    <name evidence="5" type="ORF">KC669_04740</name>
</gene>
<evidence type="ECO:0000256" key="4">
    <source>
        <dbReference type="ARBA" id="ARBA00023014"/>
    </source>
</evidence>
<feature type="non-terminal residue" evidence="5">
    <location>
        <position position="252"/>
    </location>
</feature>
<evidence type="ECO:0000313" key="6">
    <source>
        <dbReference type="Proteomes" id="UP000714915"/>
    </source>
</evidence>
<accession>A0A955LBX8</accession>
<evidence type="ECO:0000256" key="1">
    <source>
        <dbReference type="ARBA" id="ARBA00022691"/>
    </source>
</evidence>
<dbReference type="Gene3D" id="3.20.20.70">
    <property type="entry name" value="Aldolase class I"/>
    <property type="match status" value="1"/>
</dbReference>
<reference evidence="5" key="1">
    <citation type="submission" date="2020-04" db="EMBL/GenBank/DDBJ databases">
        <authorList>
            <person name="Zhang T."/>
        </authorList>
    </citation>
    <scope>NUCLEOTIDE SEQUENCE</scope>
    <source>
        <strain evidence="5">HKST-UBA09</strain>
    </source>
</reference>
<name>A0A955LBX8_9BACT</name>
<proteinExistence type="predicted"/>
<keyword evidence="2" id="KW-0479">Metal-binding</keyword>
<evidence type="ECO:0000256" key="2">
    <source>
        <dbReference type="ARBA" id="ARBA00022723"/>
    </source>
</evidence>
<comment type="caution">
    <text evidence="5">The sequence shown here is derived from an EMBL/GenBank/DDBJ whole genome shotgun (WGS) entry which is preliminary data.</text>
</comment>
<evidence type="ECO:0000313" key="5">
    <source>
        <dbReference type="EMBL" id="MCA9387314.1"/>
    </source>
</evidence>
<dbReference type="InterPro" id="IPR013785">
    <property type="entry name" value="Aldolase_TIM"/>
</dbReference>
<keyword evidence="3" id="KW-0408">Iron</keyword>
<sequence length="252" mass="28935">MSIEMGIRQDDTWIAVDPVVGCAKNCQYCFLQIYGATPKAGEILLSPDEAIDNLMNFETYSPGSTIMIGSETDVFMSKTNINYFTEFIKRYDEREIGNPVAFVTKCHIPDNFIEMVDNLQNTKVIYYLSYSGLSKPIEPTTNIERLRQNFVRLHEAGQDIIHYWRPFLPQNSSHEKIQEVIDHAAKYAKCTVAAGIKLNPGILSNVKEYWPELAKANIDFNQVAAVWPEGVRDYLLNYVVKTYPHYPLYWVN</sequence>
<dbReference type="EMBL" id="JAGQLF010000086">
    <property type="protein sequence ID" value="MCA9387314.1"/>
    <property type="molecule type" value="Genomic_DNA"/>
</dbReference>
<dbReference type="SFLD" id="SFLDS00029">
    <property type="entry name" value="Radical_SAM"/>
    <property type="match status" value="1"/>
</dbReference>
<evidence type="ECO:0000256" key="3">
    <source>
        <dbReference type="ARBA" id="ARBA00023004"/>
    </source>
</evidence>
<keyword evidence="1" id="KW-0949">S-adenosyl-L-methionine</keyword>
<dbReference type="AlphaFoldDB" id="A0A955LBX8"/>
<dbReference type="GO" id="GO:0046872">
    <property type="term" value="F:metal ion binding"/>
    <property type="evidence" value="ECO:0007669"/>
    <property type="project" value="UniProtKB-KW"/>
</dbReference>
<dbReference type="Proteomes" id="UP000714915">
    <property type="component" value="Unassembled WGS sequence"/>
</dbReference>
<dbReference type="InterPro" id="IPR007197">
    <property type="entry name" value="rSAM"/>
</dbReference>
<protein>
    <submittedName>
        <fullName evidence="5">Radical SAM protein</fullName>
    </submittedName>
</protein>
<reference evidence="5" key="2">
    <citation type="journal article" date="2021" name="Microbiome">
        <title>Successional dynamics and alternative stable states in a saline activated sludge microbial community over 9 years.</title>
        <authorList>
            <person name="Wang Y."/>
            <person name="Ye J."/>
            <person name="Ju F."/>
            <person name="Liu L."/>
            <person name="Boyd J.A."/>
            <person name="Deng Y."/>
            <person name="Parks D.H."/>
            <person name="Jiang X."/>
            <person name="Yin X."/>
            <person name="Woodcroft B.J."/>
            <person name="Tyson G.W."/>
            <person name="Hugenholtz P."/>
            <person name="Polz M.F."/>
            <person name="Zhang T."/>
        </authorList>
    </citation>
    <scope>NUCLEOTIDE SEQUENCE</scope>
    <source>
        <strain evidence="5">HKST-UBA09</strain>
    </source>
</reference>